<evidence type="ECO:0000313" key="3">
    <source>
        <dbReference type="Proteomes" id="UP000515220"/>
    </source>
</evidence>
<dbReference type="InterPro" id="IPR036390">
    <property type="entry name" value="WH_DNA-bd_sf"/>
</dbReference>
<dbReference type="Pfam" id="PF02082">
    <property type="entry name" value="Rrf2"/>
    <property type="match status" value="1"/>
</dbReference>
<evidence type="ECO:0000313" key="2">
    <source>
        <dbReference type="EMBL" id="BCI65639.1"/>
    </source>
</evidence>
<dbReference type="InterPro" id="IPR036388">
    <property type="entry name" value="WH-like_DNA-bd_sf"/>
</dbReference>
<sequence length="151" mass="16760">MRLTQHSDYALRALVFLASNPDRLSSIREIAECYGLSENYMIKIIHRLGQGGFVETIRGRNGGLRLGQPADTIRIGDVVRFTEDDCALVSCMQPPGERNGTPCLLMPDCILRHTLDEALEAFFAVLDNRTLADMIGESERQKLTLPAHTAS</sequence>
<dbReference type="GO" id="GO:0003700">
    <property type="term" value="F:DNA-binding transcription factor activity"/>
    <property type="evidence" value="ECO:0007669"/>
    <property type="project" value="TreeGrafter"/>
</dbReference>
<dbReference type="Proteomes" id="UP000515220">
    <property type="component" value="Chromosome"/>
</dbReference>
<accession>A0A6S6PEA4</accession>
<dbReference type="Gene3D" id="1.10.10.10">
    <property type="entry name" value="Winged helix-like DNA-binding domain superfamily/Winged helix DNA-binding domain"/>
    <property type="match status" value="1"/>
</dbReference>
<organism evidence="2 3">
    <name type="scientific">Acetobacter aceti</name>
    <dbReference type="NCBI Taxonomy" id="435"/>
    <lineage>
        <taxon>Bacteria</taxon>
        <taxon>Pseudomonadati</taxon>
        <taxon>Pseudomonadota</taxon>
        <taxon>Alphaproteobacteria</taxon>
        <taxon>Acetobacterales</taxon>
        <taxon>Acetobacteraceae</taxon>
        <taxon>Acetobacter</taxon>
        <taxon>Acetobacter subgen. Acetobacter</taxon>
    </lineage>
</organism>
<dbReference type="GO" id="GO:0003677">
    <property type="term" value="F:DNA binding"/>
    <property type="evidence" value="ECO:0007669"/>
    <property type="project" value="UniProtKB-KW"/>
</dbReference>
<proteinExistence type="predicted"/>
<name>A0A6S6PEA4_ACEAC</name>
<dbReference type="PANTHER" id="PTHR33221:SF4">
    <property type="entry name" value="HTH-TYPE TRANSCRIPTIONAL REPRESSOR NSRR"/>
    <property type="match status" value="1"/>
</dbReference>
<dbReference type="PROSITE" id="PS51197">
    <property type="entry name" value="HTH_RRF2_2"/>
    <property type="match status" value="1"/>
</dbReference>
<dbReference type="GO" id="GO:0005829">
    <property type="term" value="C:cytosol"/>
    <property type="evidence" value="ECO:0007669"/>
    <property type="project" value="TreeGrafter"/>
</dbReference>
<evidence type="ECO:0000256" key="1">
    <source>
        <dbReference type="ARBA" id="ARBA00023125"/>
    </source>
</evidence>
<dbReference type="AlphaFoldDB" id="A0A6S6PEA4"/>
<protein>
    <submittedName>
        <fullName evidence="2">HTH-type transcriptional regulator NsrR</fullName>
    </submittedName>
</protein>
<dbReference type="SUPFAM" id="SSF46785">
    <property type="entry name" value="Winged helix' DNA-binding domain"/>
    <property type="match status" value="1"/>
</dbReference>
<dbReference type="RefSeq" id="WP_099347376.1">
    <property type="nucleotide sequence ID" value="NZ_AP023326.1"/>
</dbReference>
<dbReference type="PANTHER" id="PTHR33221">
    <property type="entry name" value="WINGED HELIX-TURN-HELIX TRANSCRIPTIONAL REGULATOR, RRF2 FAMILY"/>
    <property type="match status" value="1"/>
</dbReference>
<dbReference type="NCBIfam" id="TIGR00738">
    <property type="entry name" value="rrf2_super"/>
    <property type="match status" value="1"/>
</dbReference>
<gene>
    <name evidence="2" type="primary">nsrR_2</name>
    <name evidence="2" type="ORF">AAJCM20276_02630</name>
</gene>
<dbReference type="InterPro" id="IPR000944">
    <property type="entry name" value="Tscrpt_reg_Rrf2"/>
</dbReference>
<dbReference type="EMBL" id="AP023326">
    <property type="protein sequence ID" value="BCI65639.1"/>
    <property type="molecule type" value="Genomic_DNA"/>
</dbReference>
<keyword evidence="1" id="KW-0238">DNA-binding</keyword>
<reference evidence="2 3" key="1">
    <citation type="submission" date="2020-07" db="EMBL/GenBank/DDBJ databases">
        <title>Complete Genome Sequence of an acetic acid bacterium, Acetobacter aceti JCM20276.</title>
        <authorList>
            <person name="Hirose Y."/>
            <person name="Mihara H."/>
        </authorList>
    </citation>
    <scope>NUCLEOTIDE SEQUENCE [LARGE SCALE GENOMIC DNA]</scope>
    <source>
        <strain evidence="2 3">JCM20276</strain>
    </source>
</reference>